<protein>
    <recommendedName>
        <fullName evidence="1">Nucleolar protein 6</fullName>
    </recommendedName>
</protein>
<dbReference type="WBParaSite" id="SBAD_0000223301-mRNA-1">
    <property type="protein sequence ID" value="SBAD_0000223301-mRNA-1"/>
    <property type="gene ID" value="SBAD_0000223301"/>
</dbReference>
<dbReference type="InterPro" id="IPR035370">
    <property type="entry name" value="Nrap_D5"/>
</dbReference>
<reference evidence="9" key="1">
    <citation type="submission" date="2016-06" db="UniProtKB">
        <authorList>
            <consortium name="WormBaseParasite"/>
        </authorList>
    </citation>
    <scope>IDENTIFICATION</scope>
</reference>
<dbReference type="Gene3D" id="1.10.1410.10">
    <property type="match status" value="1"/>
</dbReference>
<evidence type="ECO:0000259" key="2">
    <source>
        <dbReference type="Pfam" id="PF17403"/>
    </source>
</evidence>
<dbReference type="Pfam" id="PF17406">
    <property type="entry name" value="Nrap_D5"/>
    <property type="match status" value="1"/>
</dbReference>
<feature type="domain" description="Nrap protein" evidence="6">
    <location>
        <begin position="732"/>
        <end position="873"/>
    </location>
</feature>
<keyword evidence="1" id="KW-0694">RNA-binding</keyword>
<comment type="subcellular location">
    <subcellularLocation>
        <location evidence="1">Nucleus</location>
        <location evidence="1">Nucleolus</location>
    </subcellularLocation>
</comment>
<dbReference type="Gene3D" id="3.30.70.3030">
    <property type="match status" value="1"/>
</dbReference>
<evidence type="ECO:0000259" key="3">
    <source>
        <dbReference type="Pfam" id="PF17404"/>
    </source>
</evidence>
<dbReference type="Pfam" id="PF17403">
    <property type="entry name" value="Nrap_D2"/>
    <property type="match status" value="1"/>
</dbReference>
<name>A0A183IET6_9BILA</name>
<feature type="domain" description="Nrap protein" evidence="4">
    <location>
        <begin position="520"/>
        <end position="567"/>
    </location>
</feature>
<dbReference type="GO" id="GO:0032545">
    <property type="term" value="C:CURI complex"/>
    <property type="evidence" value="ECO:0007669"/>
    <property type="project" value="TreeGrafter"/>
</dbReference>
<dbReference type="GO" id="GO:0032040">
    <property type="term" value="C:small-subunit processome"/>
    <property type="evidence" value="ECO:0007669"/>
    <property type="project" value="TreeGrafter"/>
</dbReference>
<dbReference type="OrthoDB" id="10251401at2759"/>
<proteinExistence type="inferred from homology"/>
<evidence type="ECO:0000256" key="1">
    <source>
        <dbReference type="RuleBase" id="RU364032"/>
    </source>
</evidence>
<sequence length="878" mass="101365">MCQSVGKFLSRRKQTSIMLNNYKKTNTSFIRTYLSCKYFTTEELLNEIRVKPKRRQEIDNVIRQLTTHFKRLPTGERHLLSDTGWIEELGLKYPLSSFPFPTSKSSDYLFVKFHAPTNCETIGSYRLNVACKPTIYVDLAVEIPKALGDFDSTPHYNQSVLFDLLLPELTRHVEQRWQGCDGVKEGALLVSTWLRHRGLDIGFGCATDTFVQALLCFLLESRRVNVHMSSYQFFRSFVSFIASDGLRLPELRLKPLDQDAVVDDQENELYKDFHKHFDVVFRDSTGFLNICLQWNSALVDWLKDESALALKILDDFQTDAFASLFMKQVPFCYRFEYLMSVHVGDELRSAMTVRKRFVSRFMDYAGDVCETLFPIVAEAIIKGLGNRIVLLAKHQQKPPQWKVSAPPLYVTDEELVLGISIDAENYDQTIIQGPLADSDDAKAFRTFWGEKSEMRKFDGTGICESVACPAKSQEQKRAIIPQLVNFIIKRHLKLDPSQIRWSYNQLEKLLLLPAHLQYTLDHVVQIIFEQSGKWPDDLKAVRKLKSAFYMQISDLLKKQLDINSFVKEQCLMVFEQYPSFALTCRLAKRWISSHMMSGFLSDEAIELMVAYLYLNPWPYVDPKNCQTGFFRFLDLLATFDWLLAPLIVNFNDDLSKSDISEIQAQFITIRPTLPPLCIVTPEDRQGVRWTRPRPSSMIVDRLTKLANISLDYISKNLLQPSFNPKILFEPVLDVFDVQIWLRRTQVPRSYMQVTLKIGEETNDWLKQVESGSKNNLFPVIDYDPVRQYLEELQVLLVILESFEKFAAFFYDQYGGQVIGVLWKPQSLSDVEFKISNLNGRMLKRIGSSCKMIFNVPAIVESFQIMGKGLVENIVIKPV</sequence>
<accession>A0A183IET6</accession>
<dbReference type="GO" id="GO:0006364">
    <property type="term" value="P:rRNA processing"/>
    <property type="evidence" value="ECO:0007669"/>
    <property type="project" value="TreeGrafter"/>
</dbReference>
<dbReference type="EMBL" id="UZAM01007097">
    <property type="protein sequence ID" value="VDO96644.1"/>
    <property type="molecule type" value="Genomic_DNA"/>
</dbReference>
<dbReference type="Pfam" id="PF17405">
    <property type="entry name" value="Nrap_D4"/>
    <property type="match status" value="1"/>
</dbReference>
<dbReference type="Pfam" id="PF17404">
    <property type="entry name" value="Nrap_D3"/>
    <property type="match status" value="1"/>
</dbReference>
<dbReference type="GO" id="GO:0034456">
    <property type="term" value="C:UTP-C complex"/>
    <property type="evidence" value="ECO:0007669"/>
    <property type="project" value="TreeGrafter"/>
</dbReference>
<dbReference type="Proteomes" id="UP000270296">
    <property type="component" value="Unassembled WGS sequence"/>
</dbReference>
<dbReference type="GO" id="GO:0006409">
    <property type="term" value="P:tRNA export from nucleus"/>
    <property type="evidence" value="ECO:0007669"/>
    <property type="project" value="TreeGrafter"/>
</dbReference>
<reference evidence="7 8" key="2">
    <citation type="submission" date="2018-11" db="EMBL/GenBank/DDBJ databases">
        <authorList>
            <consortium name="Pathogen Informatics"/>
        </authorList>
    </citation>
    <scope>NUCLEOTIDE SEQUENCE [LARGE SCALE GENOMIC DNA]</scope>
</reference>
<dbReference type="PANTHER" id="PTHR17972">
    <property type="entry name" value="NUCLEOLAR RNA-ASSOCIATED PROTEIN"/>
    <property type="match status" value="1"/>
</dbReference>
<dbReference type="InterPro" id="IPR005554">
    <property type="entry name" value="NOL6/Upt22"/>
</dbReference>
<keyword evidence="1" id="KW-0539">Nucleus</keyword>
<keyword evidence="8" id="KW-1185">Reference proteome</keyword>
<dbReference type="PANTHER" id="PTHR17972:SF0">
    <property type="entry name" value="NUCLEOLAR PROTEIN 6"/>
    <property type="match status" value="1"/>
</dbReference>
<gene>
    <name evidence="7" type="ORF">SBAD_LOCUS2130</name>
</gene>
<evidence type="ECO:0000259" key="4">
    <source>
        <dbReference type="Pfam" id="PF17405"/>
    </source>
</evidence>
<feature type="domain" description="Nrap protein" evidence="5">
    <location>
        <begin position="577"/>
        <end position="730"/>
    </location>
</feature>
<evidence type="ECO:0000259" key="6">
    <source>
        <dbReference type="Pfam" id="PF17407"/>
    </source>
</evidence>
<dbReference type="InterPro" id="IPR035369">
    <property type="entry name" value="Nrap_D4"/>
</dbReference>
<feature type="domain" description="Nrap protein" evidence="3">
    <location>
        <begin position="334"/>
        <end position="493"/>
    </location>
</feature>
<organism evidence="9">
    <name type="scientific">Soboliphyme baturini</name>
    <dbReference type="NCBI Taxonomy" id="241478"/>
    <lineage>
        <taxon>Eukaryota</taxon>
        <taxon>Metazoa</taxon>
        <taxon>Ecdysozoa</taxon>
        <taxon>Nematoda</taxon>
        <taxon>Enoplea</taxon>
        <taxon>Dorylaimia</taxon>
        <taxon>Dioctophymatida</taxon>
        <taxon>Dioctophymatoidea</taxon>
        <taxon>Soboliphymatidae</taxon>
        <taxon>Soboliphyme</taxon>
    </lineage>
</organism>
<dbReference type="InterPro" id="IPR035367">
    <property type="entry name" value="Nrap_D2"/>
</dbReference>
<comment type="similarity">
    <text evidence="1">Belongs to the NRAP family.</text>
</comment>
<dbReference type="GO" id="GO:0003723">
    <property type="term" value="F:RNA binding"/>
    <property type="evidence" value="ECO:0007669"/>
    <property type="project" value="UniProtKB-KW"/>
</dbReference>
<dbReference type="AlphaFoldDB" id="A0A183IET6"/>
<evidence type="ECO:0000313" key="9">
    <source>
        <dbReference type="WBParaSite" id="SBAD_0000223301-mRNA-1"/>
    </source>
</evidence>
<dbReference type="InterPro" id="IPR035371">
    <property type="entry name" value="Nrap_D6"/>
</dbReference>
<evidence type="ECO:0000313" key="8">
    <source>
        <dbReference type="Proteomes" id="UP000270296"/>
    </source>
</evidence>
<evidence type="ECO:0000259" key="5">
    <source>
        <dbReference type="Pfam" id="PF17406"/>
    </source>
</evidence>
<evidence type="ECO:0000313" key="7">
    <source>
        <dbReference type="EMBL" id="VDO96644.1"/>
    </source>
</evidence>
<dbReference type="InterPro" id="IPR035368">
    <property type="entry name" value="Nrap_D3"/>
</dbReference>
<feature type="domain" description="Nrap protein" evidence="2">
    <location>
        <begin position="183"/>
        <end position="327"/>
    </location>
</feature>
<dbReference type="Pfam" id="PF17407">
    <property type="entry name" value="Nrap_D6"/>
    <property type="match status" value="1"/>
</dbReference>